<dbReference type="Proteomes" id="UP000187429">
    <property type="component" value="Unassembled WGS sequence"/>
</dbReference>
<keyword evidence="7 8" id="KW-0407">Ion channel</keyword>
<dbReference type="EMBL" id="LSSM01000047">
    <property type="protein sequence ID" value="OMJ30247.1"/>
    <property type="molecule type" value="Genomic_DNA"/>
</dbReference>
<feature type="transmembrane region" description="Helical" evidence="10">
    <location>
        <begin position="179"/>
        <end position="201"/>
    </location>
</feature>
<feature type="domain" description="Potassium channel" evidence="11">
    <location>
        <begin position="412"/>
        <end position="483"/>
    </location>
</feature>
<evidence type="ECO:0000256" key="10">
    <source>
        <dbReference type="SAM" id="Phobius"/>
    </source>
</evidence>
<comment type="similarity">
    <text evidence="8">Belongs to the two pore domain potassium channel (TC 1.A.1.8) family.</text>
</comment>
<comment type="caution">
    <text evidence="12">The sequence shown here is derived from an EMBL/GenBank/DDBJ whole genome shotgun (WGS) entry which is preliminary data.</text>
</comment>
<evidence type="ECO:0000256" key="8">
    <source>
        <dbReference type="RuleBase" id="RU003857"/>
    </source>
</evidence>
<keyword evidence="4 10" id="KW-1133">Transmembrane helix</keyword>
<evidence type="ECO:0000256" key="5">
    <source>
        <dbReference type="ARBA" id="ARBA00023065"/>
    </source>
</evidence>
<feature type="transmembrane region" description="Helical" evidence="10">
    <location>
        <begin position="77"/>
        <end position="98"/>
    </location>
</feature>
<proteinExistence type="inferred from homology"/>
<feature type="compositionally biased region" description="Polar residues" evidence="9">
    <location>
        <begin position="11"/>
        <end position="21"/>
    </location>
</feature>
<feature type="region of interest" description="Disordered" evidence="9">
    <location>
        <begin position="1"/>
        <end position="21"/>
    </location>
</feature>
<dbReference type="OrthoDB" id="297496at2759"/>
<dbReference type="PANTHER" id="PTHR11003">
    <property type="entry name" value="POTASSIUM CHANNEL, SUBFAMILY K"/>
    <property type="match status" value="1"/>
</dbReference>
<comment type="subcellular location">
    <subcellularLocation>
        <location evidence="1">Membrane</location>
        <topology evidence="1">Multi-pass membrane protein</topology>
    </subcellularLocation>
</comment>
<feature type="region of interest" description="Disordered" evidence="9">
    <location>
        <begin position="46"/>
        <end position="70"/>
    </location>
</feature>
<feature type="transmembrane region" description="Helical" evidence="10">
    <location>
        <begin position="222"/>
        <end position="241"/>
    </location>
</feature>
<name>A0A1R1YTM3_9FUNG</name>
<evidence type="ECO:0000256" key="2">
    <source>
        <dbReference type="ARBA" id="ARBA00022448"/>
    </source>
</evidence>
<dbReference type="InterPro" id="IPR003280">
    <property type="entry name" value="2pore_dom_K_chnl"/>
</dbReference>
<evidence type="ECO:0000256" key="6">
    <source>
        <dbReference type="ARBA" id="ARBA00023136"/>
    </source>
</evidence>
<dbReference type="GO" id="GO:0022841">
    <property type="term" value="F:potassium ion leak channel activity"/>
    <property type="evidence" value="ECO:0007669"/>
    <property type="project" value="TreeGrafter"/>
</dbReference>
<accession>A0A1R1YTM3</accession>
<dbReference type="PANTHER" id="PTHR11003:SF291">
    <property type="entry name" value="IP11374P"/>
    <property type="match status" value="1"/>
</dbReference>
<evidence type="ECO:0000313" key="12">
    <source>
        <dbReference type="EMBL" id="OMJ30247.1"/>
    </source>
</evidence>
<evidence type="ECO:0000313" key="13">
    <source>
        <dbReference type="Proteomes" id="UP000187429"/>
    </source>
</evidence>
<evidence type="ECO:0000256" key="9">
    <source>
        <dbReference type="SAM" id="MobiDB-lite"/>
    </source>
</evidence>
<dbReference type="AlphaFoldDB" id="A0A1R1YTM3"/>
<dbReference type="Pfam" id="PF07885">
    <property type="entry name" value="Ion_trans_2"/>
    <property type="match status" value="2"/>
</dbReference>
<gene>
    <name evidence="12" type="ORF">AYI69_g214</name>
</gene>
<evidence type="ECO:0000256" key="4">
    <source>
        <dbReference type="ARBA" id="ARBA00022989"/>
    </source>
</evidence>
<protein>
    <submittedName>
        <fullName evidence="12">Outward-rectifier potassium channel TOK1</fullName>
    </submittedName>
</protein>
<feature type="transmembrane region" description="Helical" evidence="10">
    <location>
        <begin position="149"/>
        <end position="167"/>
    </location>
</feature>
<keyword evidence="5 8" id="KW-0406">Ion transport</keyword>
<keyword evidence="2 8" id="KW-0813">Transport</keyword>
<keyword evidence="13" id="KW-1185">Reference proteome</keyword>
<evidence type="ECO:0000256" key="3">
    <source>
        <dbReference type="ARBA" id="ARBA00022692"/>
    </source>
</evidence>
<evidence type="ECO:0000256" key="1">
    <source>
        <dbReference type="ARBA" id="ARBA00004141"/>
    </source>
</evidence>
<evidence type="ECO:0000259" key="11">
    <source>
        <dbReference type="Pfam" id="PF07885"/>
    </source>
</evidence>
<dbReference type="GO" id="GO:0015271">
    <property type="term" value="F:outward rectifier potassium channel activity"/>
    <property type="evidence" value="ECO:0007669"/>
    <property type="project" value="TreeGrafter"/>
</dbReference>
<organism evidence="12 13">
    <name type="scientific">Smittium culicis</name>
    <dbReference type="NCBI Taxonomy" id="133412"/>
    <lineage>
        <taxon>Eukaryota</taxon>
        <taxon>Fungi</taxon>
        <taxon>Fungi incertae sedis</taxon>
        <taxon>Zoopagomycota</taxon>
        <taxon>Kickxellomycotina</taxon>
        <taxon>Harpellomycetes</taxon>
        <taxon>Harpellales</taxon>
        <taxon>Legeriomycetaceae</taxon>
        <taxon>Smittium</taxon>
    </lineage>
</organism>
<dbReference type="Gene3D" id="1.10.287.70">
    <property type="match status" value="2"/>
</dbReference>
<dbReference type="PRINTS" id="PR01333">
    <property type="entry name" value="2POREKCHANEL"/>
</dbReference>
<reference evidence="13" key="1">
    <citation type="submission" date="2017-01" db="EMBL/GenBank/DDBJ databases">
        <authorList>
            <person name="Wang Y."/>
            <person name="White M."/>
            <person name="Kvist S."/>
            <person name="Moncalvo J.-M."/>
        </authorList>
    </citation>
    <scope>NUCLEOTIDE SEQUENCE [LARGE SCALE GENOMIC DNA]</scope>
    <source>
        <strain evidence="13">ID-206-W2</strain>
    </source>
</reference>
<dbReference type="GO" id="GO:0005886">
    <property type="term" value="C:plasma membrane"/>
    <property type="evidence" value="ECO:0007669"/>
    <property type="project" value="TreeGrafter"/>
</dbReference>
<sequence>MSDIPPDDVSQPASFRSSIDDLTQSKNLPEIHINIIPDLNDNTPDVIGDEYFDEPPENLNKQGSKVKAKSDHKKSTYRSIVTLAGLLSPISLIANGMYLTGSWIELSDSLTSAPALGFLKTILLFFTTLINSLPNSFDSYHILSTPLRIPHSVGGIIFSSLFPIIAKDKIPGYDLNNDHFAALSGFIVSFVILILLLYDFIKTDHFAKRGSGMSRSQRKLHFSTIAIYAWACLGGVLMMFIEKFPFYKGLYLSLVTVTTIGFGDYYPTTNFSRSVTICWFFIGIVLLGLYLLNTRDVVIQLMSERYHRQLVKLTQKKNEFDKSAVKKYKMMELQARQSNSLKSKIYKWYLRKGISKKKLKDFEVPKWMKNSQSFFRSKTRESESEKKRKISLYNRTKTKLNRRLFFITTFNIIMWLILAGIFYSLESHQWDYMDSLWFCFVAFTTLGYGDVSPKTKSGITFFDFIVITAVSCYTAFLVISVERFQFALQHYLKSEHKYEEQYNYSIFRKKLFQLDHRKFKLPLSHSRGSSAAVSEKKLNINDDCHVIEVVPSSKIWPKAEYWKKKTL</sequence>
<evidence type="ECO:0000256" key="7">
    <source>
        <dbReference type="ARBA" id="ARBA00023303"/>
    </source>
</evidence>
<dbReference type="GO" id="GO:0030322">
    <property type="term" value="P:stabilization of membrane potential"/>
    <property type="evidence" value="ECO:0007669"/>
    <property type="project" value="TreeGrafter"/>
</dbReference>
<feature type="transmembrane region" description="Helical" evidence="10">
    <location>
        <begin position="118"/>
        <end position="137"/>
    </location>
</feature>
<feature type="compositionally biased region" description="Acidic residues" evidence="9">
    <location>
        <begin position="47"/>
        <end position="56"/>
    </location>
</feature>
<feature type="transmembrane region" description="Helical" evidence="10">
    <location>
        <begin position="458"/>
        <end position="479"/>
    </location>
</feature>
<keyword evidence="6 10" id="KW-0472">Membrane</keyword>
<feature type="domain" description="Potassium channel" evidence="11">
    <location>
        <begin position="228"/>
        <end position="298"/>
    </location>
</feature>
<keyword evidence="3 8" id="KW-0812">Transmembrane</keyword>
<feature type="transmembrane region" description="Helical" evidence="10">
    <location>
        <begin position="404"/>
        <end position="423"/>
    </location>
</feature>
<dbReference type="InterPro" id="IPR013099">
    <property type="entry name" value="K_chnl_dom"/>
</dbReference>
<dbReference type="SUPFAM" id="SSF81324">
    <property type="entry name" value="Voltage-gated potassium channels"/>
    <property type="match status" value="2"/>
</dbReference>
<feature type="transmembrane region" description="Helical" evidence="10">
    <location>
        <begin position="271"/>
        <end position="292"/>
    </location>
</feature>